<feature type="signal peptide" evidence="1">
    <location>
        <begin position="1"/>
        <end position="19"/>
    </location>
</feature>
<evidence type="ECO:0000313" key="2">
    <source>
        <dbReference type="EMBL" id="JAH12848.1"/>
    </source>
</evidence>
<accession>A0A0E9Q9S4</accession>
<feature type="chain" id="PRO_5002431738" evidence="1">
    <location>
        <begin position="20"/>
        <end position="38"/>
    </location>
</feature>
<reference evidence="2" key="1">
    <citation type="submission" date="2014-11" db="EMBL/GenBank/DDBJ databases">
        <authorList>
            <person name="Amaro Gonzalez C."/>
        </authorList>
    </citation>
    <scope>NUCLEOTIDE SEQUENCE</scope>
</reference>
<dbReference type="EMBL" id="GBXM01095729">
    <property type="protein sequence ID" value="JAH12848.1"/>
    <property type="molecule type" value="Transcribed_RNA"/>
</dbReference>
<evidence type="ECO:0000256" key="1">
    <source>
        <dbReference type="SAM" id="SignalP"/>
    </source>
</evidence>
<organism evidence="2">
    <name type="scientific">Anguilla anguilla</name>
    <name type="common">European freshwater eel</name>
    <name type="synonym">Muraena anguilla</name>
    <dbReference type="NCBI Taxonomy" id="7936"/>
    <lineage>
        <taxon>Eukaryota</taxon>
        <taxon>Metazoa</taxon>
        <taxon>Chordata</taxon>
        <taxon>Craniata</taxon>
        <taxon>Vertebrata</taxon>
        <taxon>Euteleostomi</taxon>
        <taxon>Actinopterygii</taxon>
        <taxon>Neopterygii</taxon>
        <taxon>Teleostei</taxon>
        <taxon>Anguilliformes</taxon>
        <taxon>Anguillidae</taxon>
        <taxon>Anguilla</taxon>
    </lineage>
</organism>
<proteinExistence type="predicted"/>
<protein>
    <submittedName>
        <fullName evidence="2">Uncharacterized protein</fullName>
    </submittedName>
</protein>
<name>A0A0E9Q9S4_ANGAN</name>
<sequence length="38" mass="3922">MHCGYPALILRSALTLTTALRESACTVGSVASSAERLA</sequence>
<reference evidence="2" key="2">
    <citation type="journal article" date="2015" name="Fish Shellfish Immunol.">
        <title>Early steps in the European eel (Anguilla anguilla)-Vibrio vulnificus interaction in the gills: Role of the RtxA13 toxin.</title>
        <authorList>
            <person name="Callol A."/>
            <person name="Pajuelo D."/>
            <person name="Ebbesson L."/>
            <person name="Teles M."/>
            <person name="MacKenzie S."/>
            <person name="Amaro C."/>
        </authorList>
    </citation>
    <scope>NUCLEOTIDE SEQUENCE</scope>
</reference>
<dbReference type="AlphaFoldDB" id="A0A0E9Q9S4"/>
<keyword evidence="1" id="KW-0732">Signal</keyword>